<keyword evidence="2" id="KW-1185">Reference proteome</keyword>
<name>A0ABU2Z1T8_9ACTN</name>
<organism evidence="1 2">
    <name type="scientific">Streptomyces gottesmaniae</name>
    <dbReference type="NCBI Taxonomy" id="3075518"/>
    <lineage>
        <taxon>Bacteria</taxon>
        <taxon>Bacillati</taxon>
        <taxon>Actinomycetota</taxon>
        <taxon>Actinomycetes</taxon>
        <taxon>Kitasatosporales</taxon>
        <taxon>Streptomycetaceae</taxon>
        <taxon>Streptomyces</taxon>
    </lineage>
</organism>
<accession>A0ABU2Z1T8</accession>
<dbReference type="EMBL" id="JAVRFJ010000022">
    <property type="protein sequence ID" value="MDT0570545.1"/>
    <property type="molecule type" value="Genomic_DNA"/>
</dbReference>
<proteinExistence type="predicted"/>
<comment type="caution">
    <text evidence="1">The sequence shown here is derived from an EMBL/GenBank/DDBJ whole genome shotgun (WGS) entry which is preliminary data.</text>
</comment>
<evidence type="ECO:0000313" key="2">
    <source>
        <dbReference type="Proteomes" id="UP001180737"/>
    </source>
</evidence>
<sequence length="178" mass="18978">MIAWFDLAARGEAEVVTSPMRLVEAYDGRTTEQRRDWVFSRLKVADIGKDEARQARRLLAGAKLHGHKYAIDAVLAVIARQQKGQVTNGACRLRAPHQRRLPGAARRPAAVADGLGAADAPLLVMTVREGVTVARSCRSPRRRGGGVAGAVCPSSRPRSADRVPAVGTREVLLGGAVG</sequence>
<dbReference type="Proteomes" id="UP001180737">
    <property type="component" value="Unassembled WGS sequence"/>
</dbReference>
<evidence type="ECO:0000313" key="1">
    <source>
        <dbReference type="EMBL" id="MDT0570545.1"/>
    </source>
</evidence>
<dbReference type="RefSeq" id="WP_311591201.1">
    <property type="nucleotide sequence ID" value="NZ_JAVRFJ010000022.1"/>
</dbReference>
<reference evidence="1" key="1">
    <citation type="submission" date="2024-05" db="EMBL/GenBank/DDBJ databases">
        <title>30 novel species of actinomycetes from the DSMZ collection.</title>
        <authorList>
            <person name="Nouioui I."/>
        </authorList>
    </citation>
    <scope>NUCLEOTIDE SEQUENCE</scope>
    <source>
        <strain evidence="1">DSM 3412</strain>
    </source>
</reference>
<protein>
    <submittedName>
        <fullName evidence="1">Uncharacterized protein</fullName>
    </submittedName>
</protein>
<gene>
    <name evidence="1" type="ORF">RM704_24275</name>
</gene>